<proteinExistence type="predicted"/>
<dbReference type="GeneID" id="60321069"/>
<gene>
    <name evidence="1" type="primary">99</name>
    <name evidence="1" type="ORF">SEA_LILMCDREAMY_99</name>
</gene>
<dbReference type="RefSeq" id="YP_009949663.1">
    <property type="nucleotide sequence ID" value="NC_051582.1"/>
</dbReference>
<dbReference type="EMBL" id="MN284893">
    <property type="protein sequence ID" value="QFP94719.1"/>
    <property type="molecule type" value="Genomic_DNA"/>
</dbReference>
<name>A0A5P8D8P9_9CAUD</name>
<accession>A0A5P8D8P9</accession>
<protein>
    <submittedName>
        <fullName evidence="1">Uncharacterized protein</fullName>
    </submittedName>
</protein>
<keyword evidence="2" id="KW-1185">Reference proteome</keyword>
<dbReference type="KEGG" id="vg:60321069"/>
<reference evidence="1 2" key="1">
    <citation type="submission" date="2019-08" db="EMBL/GenBank/DDBJ databases">
        <authorList>
            <person name="Lippold A."/>
            <person name="Marlatt M."/>
            <person name="Cooper K."/>
            <person name="Frohnapfel E."/>
            <person name="Glenski M."/>
            <person name="Johnson H."/>
            <person name="Johnson K."/>
            <person name="Tjaden E."/>
            <person name="Troeh S."/>
            <person name="Hayes S."/>
            <person name="Ettinger A.-S.H."/>
            <person name="Ettinger W.F."/>
            <person name="Haydock J."/>
            <person name="Anders K.R."/>
            <person name="Garlena R.A."/>
            <person name="Russell D.A."/>
            <person name="Pope W.H."/>
            <person name="Jacobs-Sera D."/>
            <person name="Hatfull G.F."/>
        </authorList>
    </citation>
    <scope>NUCLEOTIDE SEQUENCE [LARGE SCALE GENOMIC DNA]</scope>
</reference>
<sequence length="62" mass="6845">MITKQRLAPGEYRYGTPMGSFGVTRTVEGWSLQQWTPAAGTTTYGIFETQRDLDAALADLFA</sequence>
<evidence type="ECO:0000313" key="2">
    <source>
        <dbReference type="Proteomes" id="UP000325405"/>
    </source>
</evidence>
<evidence type="ECO:0000313" key="1">
    <source>
        <dbReference type="EMBL" id="QFP94719.1"/>
    </source>
</evidence>
<dbReference type="Proteomes" id="UP000325405">
    <property type="component" value="Segment"/>
</dbReference>
<organism evidence="1 2">
    <name type="scientific">Mycobacterium phage LilMcDreamy</name>
    <dbReference type="NCBI Taxonomy" id="2652422"/>
    <lineage>
        <taxon>Viruses</taxon>
        <taxon>Duplodnaviria</taxon>
        <taxon>Heunggongvirae</taxon>
        <taxon>Uroviricota</taxon>
        <taxon>Caudoviricetes</taxon>
        <taxon>Bclasvirinae</taxon>
        <taxon>Lilmcdreamyvirus</taxon>
        <taxon>Lilmcdreamyvirus lilmcdreamy</taxon>
    </lineage>
</organism>